<dbReference type="GO" id="GO:0004197">
    <property type="term" value="F:cysteine-type endopeptidase activity"/>
    <property type="evidence" value="ECO:0007669"/>
    <property type="project" value="InterPro"/>
</dbReference>
<dbReference type="Gene3D" id="2.60.40.3800">
    <property type="match status" value="1"/>
</dbReference>
<dbReference type="Pfam" id="PF08126">
    <property type="entry name" value="Propeptide_C25"/>
    <property type="match status" value="1"/>
</dbReference>
<dbReference type="InterPro" id="IPR012600">
    <property type="entry name" value="Propeptide_C25"/>
</dbReference>
<dbReference type="Pfam" id="PF01364">
    <property type="entry name" value="Peptidase_C25"/>
    <property type="match status" value="1"/>
</dbReference>
<dbReference type="Gene3D" id="1.10.1330.10">
    <property type="entry name" value="Dockerin domain"/>
    <property type="match status" value="1"/>
</dbReference>
<dbReference type="InterPro" id="IPR008963">
    <property type="entry name" value="Purple_acid_Pase-like_N"/>
</dbReference>
<dbReference type="Proteomes" id="UP000610373">
    <property type="component" value="Unassembled WGS sequence"/>
</dbReference>
<sequence length="2742" mass="301231">MNNRILKIGCLVAVLVIVGSAFCGMVSTGNEIDNTCIFSEDKDLFVTVVFNEPEITSATRDTESYDLITVKDCGLTTKISEPALPVKTVFVLLPQNKQVTDVKFSVQESKILSDSYTIYPAQPPACRYIVPEFVKPDPDVYASEAPLLAKIVELQGMEEFRGYKIALIKVHPIQYVPSTGEVTFCKRIQLELSHADSAPSYMPPKMPEVDSWIAEHVINPMMASEYTAPSQAIDYLIITRDMFLNESEALKSHKEAAGLGVAIETVENITGTYPGRDAAEKIRNCIVDYYNTSGIQWVLLMGDADPNTHEIIDTNWEVPTRYMYNPDYYTYTPTDYYYAGLDGDWDADGDSNFGESTTYSFVDEADWFPEVFVGRITATTTTEMVTQVEKLVSFTSATIDSFLMCGAVSDSSTDERELKEYIKDNFVPPFVVTDELYESSGTLTETNVINRINSHQPEIVNSAGHGGYTGLYPGPFFDTGTPASVTNHPYLWYAMACLAGGFDYDYGDCVGEAMMKDPDGSGIAWVGGTRVTWYWVGYPQHLYGLNGMQDWLFWEEFFDYADYRPGTCLYNSKVTYLGSGPDLTMEEERKNLFAYQLLGDPEIFIGEVIPDVTPPVITNVSAENVTCSAAKITWDTDELADSLVKYGNASGIYSMEAYDNTWITSHSIELTGLSPVTTYYFVVNSTDWSGNTNESAEYSFTTEDEPDIWVSPTEIRVNCSQGDVVNRTLTIGNDGDGTLVWEINAISEAAAAKQRYPADYYCEIEKDEEDTREGVPVTQGMGGPDMFGYEWIDSDEPDGPVFDYIDIIDTGTLVTYLGDDSYAGPFTIGFDFPYYENEYTQFYVQSNGVINFDDQYICYSNPPIPAEDAYNNLLAWCWDDLYYRSDSEVYYQTIDDKLVIQFVDYGEFSGSGQVNAEVILYPNGRIVYQYADFTGGFDTDGCTVGIENVDGTDGLEVAFNTPYLHDALAVEFRCGPPGASWLSFDPEDGEVAPHDQMAVTVTVNATDLEPGDYNATIQIASNDPDEPLENVSVCVSVLPPDIWVVPTEINETLYQGNVTNKTFTIGNDGNGTLIFEITDIPGISQQNYIIKLPGGIKSQEEGDCLTANAKGTNVSKPTELGINNIRILSEPIDVLLVAADYSNMIKSILLGFDDIATVDQFDARYDTPTLSELQEYDAVIVWPNYAFYDSVALGDVLADYVDSDGKVILGGFCWYLYGNHLEGRIMEPEYSPFTGLGDSHYSYASLGWYDASHPIMDGVSTATDYMRDYVTLNDAEGAELVAEWDDDELFVATQDSVIGINSYIGDAYMWTGDIPIILHNVLIWTAEVDWLTEFPTAGVVESGNQTDITVTLNATALGNGTYNATIFVWSNDPDENPVNVSVHLNVIDITPPVINVTSPVNGTRYNISSVPLNFTVTDPSEINWIGYSLDGAENMTIASGANETEITVNTALTNLTDGLHNVTVYANDTVGNMDASETIWFTVTAPDIWVTPTEINVTLYQGNTTNRTFTIGNDGVGTLVWEITDVLGISRQNYTLKLPGGKKSHQEDEGGDCCLTANANGTDVSEPTELSVTNLRISSEPIDVLLVAADYSDAIRSILLAFDDINTVDQFDAEYATPTLSELQEYDAVIVWPNYPFYDSVALGDVLADYTDSGGRVILSGFCWAPPPWALEGRITEPEYSPFTGLGDNHWCYADLGWYDQTHPIMDSVSSASDYARDYVTLNDADGAELVAEWDDVELFVGVQRSGSVIGMTSYIGDGYWWTGDIPILLHNALIWTAEVDWLTEYPMNGTIEPGNQTNITVTFNATNLGNGTYEATKLIWSNDLDENPVNVSVHLNVIDITPPVINVTSPVNSMRYNLSSVLLNFTVTDPSEIDWIGYSLDGEENVTITKGANDTEITVNTALTNLTDGLHNVTVYANDTASNMGASDTIWFNVTAPNIWVKPGKIDETLPRNSITNRTLTIGNNGTGLLEFEIRVLGTTSHPLKIFWYDDYEENSYPGSIRKYLESKGHNVTYSHDNVGYIDVWANYPDYDVVVAEHTCGGSTLIGLDEWFAHGKGYVALINGGMYADIQDSYIRELLNVTADGLPIGESCGYDWDVNDLYWSDQNHPIKTHPNSNWSINGIMTSQYRDHVGILSGQTVVAYDEGLAAMQTRTNVEGTGRIAYLGTNFHDSARTDPDTRMMVENMIIWTAGGVDWLNVTPMNGTVPPGNKTNVMVTINTTGIDIGKYNASIVIENTDLKKNPVIVPVNLSVVPSIISFYPTNTTPTQYIDTTNTFNVTTDQVMTSNDWYLLPALPYATTAENGTSSLTVTWSYAGKYNITYVGSNPNGSVNLTWIVTVLEPNESLLCTDPDPPSHDFDTVREEEERSWIFNITNCGGGELTWTASADKTWISISPTSGSTTTETDPVTVTINTTGLSVGKYTGNLTVDSNGGTKNGMINVTVVKPTTIVKVEQESQTVKSGDAFSVNVTVENVMDMGMDGATLNFEPSGMQLPTAGWIIEGEFLKSAGATIPIEIPDNAAGTATFSYSLLTPGVGVSGNGTIATIEFDTNASAEGVYNLNLTGVLLADSTGDTIFVSKIFNGTVTLLPLDINVTSPENNSIYPNTCVRLNFTVKPEGTALDWIGYSLDGGANVTIAGNTTVFDTLGVTPPCDHNIVVYANDTDGNMAASNTVYFTMHPGDIREDGMVNGLDLQRLAWAFLSEPGDPNWNERADLKCDNKIDGFDLQRLAWNFLNDYTVIC</sequence>
<dbReference type="SUPFAM" id="SSF52317">
    <property type="entry name" value="Class I glutamine amidotransferase-like"/>
    <property type="match status" value="3"/>
</dbReference>
<dbReference type="GO" id="GO:0006508">
    <property type="term" value="P:proteolysis"/>
    <property type="evidence" value="ECO:0007669"/>
    <property type="project" value="InterPro"/>
</dbReference>
<dbReference type="GO" id="GO:0000272">
    <property type="term" value="P:polysaccharide catabolic process"/>
    <property type="evidence" value="ECO:0007669"/>
    <property type="project" value="InterPro"/>
</dbReference>
<dbReference type="InterPro" id="IPR013783">
    <property type="entry name" value="Ig-like_fold"/>
</dbReference>
<dbReference type="EMBL" id="CAJHIO010000005">
    <property type="protein sequence ID" value="CAD6491521.1"/>
    <property type="molecule type" value="Genomic_DNA"/>
</dbReference>
<dbReference type="InterPro" id="IPR029031">
    <property type="entry name" value="Gingipain_N_sf"/>
</dbReference>
<dbReference type="SUPFAM" id="SSF63446">
    <property type="entry name" value="Type I dockerin domain"/>
    <property type="match status" value="1"/>
</dbReference>
<evidence type="ECO:0000313" key="3">
    <source>
        <dbReference type="EMBL" id="CAD6491521.1"/>
    </source>
</evidence>
<reference evidence="3" key="1">
    <citation type="submission" date="2020-10" db="EMBL/GenBank/DDBJ databases">
        <authorList>
            <person name="Hahn C.J."/>
            <person name="Laso-Perez R."/>
            <person name="Vulcano F."/>
            <person name="Vaziourakis K.-M."/>
            <person name="Stokke R."/>
            <person name="Steen I.H."/>
            <person name="Teske A."/>
            <person name="Boetius A."/>
            <person name="Liebeke M."/>
            <person name="Amann R."/>
            <person name="Knittel K."/>
        </authorList>
    </citation>
    <scope>NUCLEOTIDE SEQUENCE</scope>
    <source>
        <strain evidence="3">Gfbio:e3339647-f889-4370-9287-4fb5cb688e4c:AG392O15_GoMArc1</strain>
    </source>
</reference>
<dbReference type="GO" id="GO:0030246">
    <property type="term" value="F:carbohydrate binding"/>
    <property type="evidence" value="ECO:0007669"/>
    <property type="project" value="InterPro"/>
</dbReference>
<dbReference type="InterPro" id="IPR029062">
    <property type="entry name" value="Class_I_gatase-like"/>
</dbReference>
<dbReference type="Pfam" id="PF16656">
    <property type="entry name" value="Pur_ac_phosph_N"/>
    <property type="match status" value="1"/>
</dbReference>
<dbReference type="InterPro" id="IPR008965">
    <property type="entry name" value="CBM2/CBM3_carb-bd_dom_sf"/>
</dbReference>
<protein>
    <submittedName>
        <fullName evidence="3">Peptidase family C25</fullName>
    </submittedName>
</protein>
<evidence type="ECO:0000256" key="1">
    <source>
        <dbReference type="ARBA" id="ARBA00022729"/>
    </source>
</evidence>
<dbReference type="InterPro" id="IPR003961">
    <property type="entry name" value="FN3_dom"/>
</dbReference>
<dbReference type="Pfam" id="PF19190">
    <property type="entry name" value="BACON_2"/>
    <property type="match status" value="4"/>
</dbReference>
<dbReference type="InterPro" id="IPR024361">
    <property type="entry name" value="BACON"/>
</dbReference>
<gene>
    <name evidence="3" type="ORF">CHKLHMKO_00142</name>
</gene>
<organism evidence="3 4">
    <name type="scientific">Candidatus Argoarchaeum ethanivorans</name>
    <dbReference type="NCBI Taxonomy" id="2608793"/>
    <lineage>
        <taxon>Archaea</taxon>
        <taxon>Methanobacteriati</taxon>
        <taxon>Methanobacteriota</taxon>
        <taxon>Stenosarchaea group</taxon>
        <taxon>Methanomicrobia</taxon>
        <taxon>Methanosarcinales</taxon>
        <taxon>Methanosarcinales incertae sedis</taxon>
        <taxon>GOM Arc I cluster</taxon>
        <taxon>Candidatus Argoarchaeum</taxon>
    </lineage>
</organism>
<keyword evidence="1" id="KW-0732">Signal</keyword>
<feature type="domain" description="Fibronectin type-III" evidence="2">
    <location>
        <begin position="616"/>
        <end position="705"/>
    </location>
</feature>
<dbReference type="PROSITE" id="PS50853">
    <property type="entry name" value="FN3"/>
    <property type="match status" value="1"/>
</dbReference>
<dbReference type="GO" id="GO:0003993">
    <property type="term" value="F:acid phosphatase activity"/>
    <property type="evidence" value="ECO:0007669"/>
    <property type="project" value="InterPro"/>
</dbReference>
<dbReference type="CDD" id="cd00063">
    <property type="entry name" value="FN3"/>
    <property type="match status" value="1"/>
</dbReference>
<dbReference type="InterPro" id="IPR001769">
    <property type="entry name" value="Gingipain"/>
</dbReference>
<name>A0A811T5A0_9EURY</name>
<dbReference type="Gene3D" id="2.60.40.380">
    <property type="entry name" value="Purple acid phosphatase-like, N-terminal"/>
    <property type="match status" value="1"/>
</dbReference>
<evidence type="ECO:0000259" key="2">
    <source>
        <dbReference type="PROSITE" id="PS50853"/>
    </source>
</evidence>
<dbReference type="SUPFAM" id="SSF49384">
    <property type="entry name" value="Carbohydrate-binding domain"/>
    <property type="match status" value="1"/>
</dbReference>
<dbReference type="InterPro" id="IPR036439">
    <property type="entry name" value="Dockerin_dom_sf"/>
</dbReference>
<proteinExistence type="predicted"/>
<dbReference type="SUPFAM" id="SSF52129">
    <property type="entry name" value="Caspase-like"/>
    <property type="match status" value="1"/>
</dbReference>
<dbReference type="InterPro" id="IPR029030">
    <property type="entry name" value="Caspase-like_dom_sf"/>
</dbReference>
<dbReference type="Gene3D" id="3.40.50.10390">
    <property type="entry name" value="Gingipain r, domain 1"/>
    <property type="match status" value="1"/>
</dbReference>
<comment type="caution">
    <text evidence="3">The sequence shown here is derived from an EMBL/GenBank/DDBJ whole genome shotgun (WGS) entry which is preliminary data.</text>
</comment>
<dbReference type="CDD" id="cd08547">
    <property type="entry name" value="Type_II_cohesin"/>
    <property type="match status" value="1"/>
</dbReference>
<dbReference type="InterPro" id="IPR038490">
    <property type="entry name" value="Gingipain_propep_sf"/>
</dbReference>
<dbReference type="InterPro" id="IPR015914">
    <property type="entry name" value="PAPs_N"/>
</dbReference>
<dbReference type="Gene3D" id="2.60.40.10">
    <property type="entry name" value="Immunoglobulins"/>
    <property type="match status" value="6"/>
</dbReference>
<dbReference type="SUPFAM" id="SSF49363">
    <property type="entry name" value="Purple acid phosphatase, N-terminal domain"/>
    <property type="match status" value="1"/>
</dbReference>
<evidence type="ECO:0000313" key="4">
    <source>
        <dbReference type="Proteomes" id="UP000610373"/>
    </source>
</evidence>
<accession>A0A811T5A0</accession>
<dbReference type="Gene3D" id="2.60.40.680">
    <property type="match status" value="1"/>
</dbReference>
<dbReference type="GO" id="GO:0046872">
    <property type="term" value="F:metal ion binding"/>
    <property type="evidence" value="ECO:0007669"/>
    <property type="project" value="InterPro"/>
</dbReference>